<dbReference type="Proteomes" id="UP000768471">
    <property type="component" value="Unassembled WGS sequence"/>
</dbReference>
<dbReference type="RefSeq" id="WP_197903174.1">
    <property type="nucleotide sequence ID" value="NZ_JACSGR010000004.1"/>
</dbReference>
<evidence type="ECO:0000313" key="2">
    <source>
        <dbReference type="EMBL" id="MBH5329343.1"/>
    </source>
</evidence>
<proteinExistence type="predicted"/>
<evidence type="ECO:0000313" key="3">
    <source>
        <dbReference type="Proteomes" id="UP000768471"/>
    </source>
</evidence>
<evidence type="ECO:0000256" key="1">
    <source>
        <dbReference type="SAM" id="SignalP"/>
    </source>
</evidence>
<dbReference type="PROSITE" id="PS51257">
    <property type="entry name" value="PROKAR_LIPOPROTEIN"/>
    <property type="match status" value="1"/>
</dbReference>
<accession>A0ABS0NAN3</accession>
<keyword evidence="1" id="KW-0732">Signal</keyword>
<gene>
    <name evidence="2" type="ORF">H9Q10_06635</name>
</gene>
<feature type="chain" id="PRO_5047289134" description="Lipoprotein" evidence="1">
    <location>
        <begin position="19"/>
        <end position="90"/>
    </location>
</feature>
<dbReference type="EMBL" id="JACSGR010000004">
    <property type="protein sequence ID" value="MBH5329343.1"/>
    <property type="molecule type" value="Genomic_DNA"/>
</dbReference>
<evidence type="ECO:0008006" key="4">
    <source>
        <dbReference type="Google" id="ProtNLM"/>
    </source>
</evidence>
<reference evidence="2 3" key="1">
    <citation type="submission" date="2020-09" db="EMBL/GenBank/DDBJ databases">
        <title>Eikenella S3660 sp. nov., isolated from a throat swab.</title>
        <authorList>
            <person name="Buhl M."/>
        </authorList>
    </citation>
    <scope>NUCLEOTIDE SEQUENCE [LARGE SCALE GENOMIC DNA]</scope>
    <source>
        <strain evidence="2 3">S3360</strain>
    </source>
</reference>
<name>A0ABS0NAN3_9NEIS</name>
<feature type="signal peptide" evidence="1">
    <location>
        <begin position="1"/>
        <end position="18"/>
    </location>
</feature>
<comment type="caution">
    <text evidence="2">The sequence shown here is derived from an EMBL/GenBank/DDBJ whole genome shotgun (WGS) entry which is preliminary data.</text>
</comment>
<sequence>MKNVFLILAACVVSAACAAPNPPTGKAAAESERLSMVATPETLAQFRQFCPDGTPVLYLYEHDPRFQYFQVACRKANGEMAYGFGVGLGR</sequence>
<protein>
    <recommendedName>
        <fullName evidence="4">Lipoprotein</fullName>
    </recommendedName>
</protein>
<keyword evidence="3" id="KW-1185">Reference proteome</keyword>
<organism evidence="2 3">
    <name type="scientific">Eikenella glucosivorans</name>
    <dbReference type="NCBI Taxonomy" id="2766967"/>
    <lineage>
        <taxon>Bacteria</taxon>
        <taxon>Pseudomonadati</taxon>
        <taxon>Pseudomonadota</taxon>
        <taxon>Betaproteobacteria</taxon>
        <taxon>Neisseriales</taxon>
        <taxon>Neisseriaceae</taxon>
        <taxon>Eikenella</taxon>
    </lineage>
</organism>